<name>A0ABW0A5Q9_9ACTN</name>
<gene>
    <name evidence="2" type="ORF">ACFPP6_30590</name>
</gene>
<keyword evidence="1" id="KW-0812">Transmembrane</keyword>
<accession>A0ABW0A5Q9</accession>
<comment type="caution">
    <text evidence="2">The sequence shown here is derived from an EMBL/GenBank/DDBJ whole genome shotgun (WGS) entry which is preliminary data.</text>
</comment>
<feature type="transmembrane region" description="Helical" evidence="1">
    <location>
        <begin position="42"/>
        <end position="67"/>
    </location>
</feature>
<reference evidence="3" key="1">
    <citation type="journal article" date="2019" name="Int. J. Syst. Evol. Microbiol.">
        <title>The Global Catalogue of Microorganisms (GCM) 10K type strain sequencing project: providing services to taxonomists for standard genome sequencing and annotation.</title>
        <authorList>
            <consortium name="The Broad Institute Genomics Platform"/>
            <consortium name="The Broad Institute Genome Sequencing Center for Infectious Disease"/>
            <person name="Wu L."/>
            <person name="Ma J."/>
        </authorList>
    </citation>
    <scope>NUCLEOTIDE SEQUENCE [LARGE SCALE GENOMIC DNA]</scope>
    <source>
        <strain evidence="3">CGMCC 4.1641</strain>
    </source>
</reference>
<proteinExistence type="predicted"/>
<keyword evidence="1" id="KW-0472">Membrane</keyword>
<dbReference type="EMBL" id="JBHSKJ010000022">
    <property type="protein sequence ID" value="MFC5149022.1"/>
    <property type="molecule type" value="Genomic_DNA"/>
</dbReference>
<evidence type="ECO:0000313" key="3">
    <source>
        <dbReference type="Proteomes" id="UP001596222"/>
    </source>
</evidence>
<protein>
    <submittedName>
        <fullName evidence="2">Uncharacterized protein</fullName>
    </submittedName>
</protein>
<evidence type="ECO:0000256" key="1">
    <source>
        <dbReference type="SAM" id="Phobius"/>
    </source>
</evidence>
<keyword evidence="3" id="KW-1185">Reference proteome</keyword>
<dbReference type="RefSeq" id="WP_382049333.1">
    <property type="nucleotide sequence ID" value="NZ_JBHSKJ010000022.1"/>
</dbReference>
<sequence>MAIGMAAVLGLKLLGELALLYPEPTGTGGRLRTLMERRLYWVAQGVAVGAFYLAPTVLVVTVARAFLQRFREGS</sequence>
<keyword evidence="1" id="KW-1133">Transmembrane helix</keyword>
<dbReference type="Proteomes" id="UP001596222">
    <property type="component" value="Unassembled WGS sequence"/>
</dbReference>
<organism evidence="2 3">
    <name type="scientific">Streptomyces aureoversilis</name>
    <dbReference type="NCBI Taxonomy" id="67277"/>
    <lineage>
        <taxon>Bacteria</taxon>
        <taxon>Bacillati</taxon>
        <taxon>Actinomycetota</taxon>
        <taxon>Actinomycetes</taxon>
        <taxon>Kitasatosporales</taxon>
        <taxon>Streptomycetaceae</taxon>
        <taxon>Streptomyces</taxon>
    </lineage>
</organism>
<evidence type="ECO:0000313" key="2">
    <source>
        <dbReference type="EMBL" id="MFC5149022.1"/>
    </source>
</evidence>